<dbReference type="PANTHER" id="PTHR46623:SF6">
    <property type="entry name" value="ALPHA_BETA-HYDROLASES SUPERFAMILY PROTEIN"/>
    <property type="match status" value="1"/>
</dbReference>
<gene>
    <name evidence="2" type="ORF">JQS43_25380</name>
</gene>
<evidence type="ECO:0000313" key="2">
    <source>
        <dbReference type="EMBL" id="QSB14742.1"/>
    </source>
</evidence>
<feature type="domain" description="Dienelactone hydrolase" evidence="1">
    <location>
        <begin position="169"/>
        <end position="388"/>
    </location>
</feature>
<name>A0A895YF28_9ACTN</name>
<dbReference type="Gene3D" id="3.40.50.1820">
    <property type="entry name" value="alpha/beta hydrolase"/>
    <property type="match status" value="1"/>
</dbReference>
<dbReference type="EMBL" id="CP070499">
    <property type="protein sequence ID" value="QSB14742.1"/>
    <property type="molecule type" value="Genomic_DNA"/>
</dbReference>
<dbReference type="GO" id="GO:0016787">
    <property type="term" value="F:hydrolase activity"/>
    <property type="evidence" value="ECO:0007669"/>
    <property type="project" value="UniProtKB-KW"/>
</dbReference>
<accession>A0A895YF28</accession>
<dbReference type="InterPro" id="IPR051049">
    <property type="entry name" value="Dienelactone_hydrolase-like"/>
</dbReference>
<keyword evidence="3" id="KW-1185">Reference proteome</keyword>
<dbReference type="InterPro" id="IPR023393">
    <property type="entry name" value="START-like_dom_sf"/>
</dbReference>
<dbReference type="InterPro" id="IPR002925">
    <property type="entry name" value="Dienelactn_hydro"/>
</dbReference>
<evidence type="ECO:0000259" key="1">
    <source>
        <dbReference type="Pfam" id="PF01738"/>
    </source>
</evidence>
<dbReference type="PANTHER" id="PTHR46623">
    <property type="entry name" value="CARBOXYMETHYLENEBUTENOLIDASE-RELATED"/>
    <property type="match status" value="1"/>
</dbReference>
<dbReference type="InterPro" id="IPR019587">
    <property type="entry name" value="Polyketide_cyclase/dehydratase"/>
</dbReference>
<dbReference type="RefSeq" id="WP_239676898.1">
    <property type="nucleotide sequence ID" value="NZ_CP070499.1"/>
</dbReference>
<dbReference type="Gene3D" id="3.30.530.20">
    <property type="match status" value="1"/>
</dbReference>
<dbReference type="SUPFAM" id="SSF55961">
    <property type="entry name" value="Bet v1-like"/>
    <property type="match status" value="1"/>
</dbReference>
<proteinExistence type="predicted"/>
<organism evidence="2 3">
    <name type="scientific">Natronosporangium hydrolyticum</name>
    <dbReference type="NCBI Taxonomy" id="2811111"/>
    <lineage>
        <taxon>Bacteria</taxon>
        <taxon>Bacillati</taxon>
        <taxon>Actinomycetota</taxon>
        <taxon>Actinomycetes</taxon>
        <taxon>Micromonosporales</taxon>
        <taxon>Micromonosporaceae</taxon>
        <taxon>Natronosporangium</taxon>
    </lineage>
</organism>
<reference evidence="2" key="1">
    <citation type="submission" date="2021-02" db="EMBL/GenBank/DDBJ databases">
        <title>Natrosporangium hydrolyticum gen. nov., sp. nov, a haloalkaliphilic actinobacterium from a soda solonchak soil.</title>
        <authorList>
            <person name="Sorokin D.Y."/>
            <person name="Khijniak T.V."/>
            <person name="Zakharycheva A.P."/>
            <person name="Boueva O.V."/>
            <person name="Ariskina E.V."/>
            <person name="Hahnke R.L."/>
            <person name="Bunk B."/>
            <person name="Sproer C."/>
            <person name="Schumann P."/>
            <person name="Evtushenko L.I."/>
            <person name="Kublanov I.V."/>
        </authorList>
    </citation>
    <scope>NUCLEOTIDE SEQUENCE</scope>
    <source>
        <strain evidence="2">DSM 106523</strain>
    </source>
</reference>
<dbReference type="Proteomes" id="UP000662857">
    <property type="component" value="Chromosome"/>
</dbReference>
<protein>
    <submittedName>
        <fullName evidence="2">Dienelactone hydrolase family protein</fullName>
    </submittedName>
</protein>
<dbReference type="SUPFAM" id="SSF53474">
    <property type="entry name" value="alpha/beta-Hydrolases"/>
    <property type="match status" value="1"/>
</dbReference>
<dbReference type="KEGG" id="nhy:JQS43_25380"/>
<dbReference type="Pfam" id="PF01738">
    <property type="entry name" value="DLH"/>
    <property type="match status" value="1"/>
</dbReference>
<evidence type="ECO:0000313" key="3">
    <source>
        <dbReference type="Proteomes" id="UP000662857"/>
    </source>
</evidence>
<dbReference type="InterPro" id="IPR029058">
    <property type="entry name" value="AB_hydrolase_fold"/>
</dbReference>
<keyword evidence="2" id="KW-0378">Hydrolase</keyword>
<dbReference type="Pfam" id="PF10604">
    <property type="entry name" value="Polyketide_cyc2"/>
    <property type="match status" value="1"/>
</dbReference>
<dbReference type="AlphaFoldDB" id="A0A895YF28"/>
<sequence length="393" mass="42603">MVSGKSRRVERIEGAQAVDAPPEVVFDTLADERNEPRYNPRLRRVRQITPGPIGAGTRFEADLATRPTRTMTIELTDYQRPVRLGSRTHAPGLDVVGELRIEPSPDGTVLHWSWDLIPRGPLMLVRPLLRRLGQRQERQTWQRFRDYLEQQPATARSSYVVVPSPTGRMPAYLSRPVGAGPWPGVIIVHDAAGMSPDLRAQARWLSSEGFLALAPDLFHWGGAGRCLRAFIRDALARDGTAFQQLAAARTRLADEPACTGRIGVIGFCLGGGFALLLAPRPGYSAAAINYGTVPSDAATLLRGACPIVASYGGRDWTPGARGAAGRLDQALTSAGVEHDVMEYPAAGHGFLNDHRDPVARVMRVVGIGYDESSAAAARPRIAAFLRRHLSGGC</sequence>